<evidence type="ECO:0000259" key="7">
    <source>
        <dbReference type="PROSITE" id="PS51820"/>
    </source>
</evidence>
<sequence length="359" mass="39924">MKRAFTFFVMMLWSGLANAQPGLKGEYYNGTNFEKKVVTRIDPTISFNWRNRNPAPGVNTSYHSVRWTGKLLAPYTGRYTFSAKVDDGIRLWVGNQKVLDVWQLNDSKSFTGSVSLRAGHYYDLRVDYFNDLLEGEIFLEWSTPDPKKLFPGPFAFEPIAARYFWQKAPPVAAAPKPVNTISKTAPVKAAVVVKAKEPVVKATPKPVASVVSTPVRTAKSVTKAMAEPNSSESSLTPTTEATLTLRPGETVVLHNVQFEQSSYVLLPESSVELNKLVLALKQNPQWQLEIGGHTDNVGDARLNRALSENRAKVVANYLIRSGIAEERIDAKGYGSAQPIADNTNEAERLKNRRVTIRIR</sequence>
<name>A0ABT0HL84_9BACT</name>
<evidence type="ECO:0000256" key="4">
    <source>
        <dbReference type="PROSITE-ProRule" id="PRU00473"/>
    </source>
</evidence>
<feature type="domain" description="PA14" evidence="7">
    <location>
        <begin position="18"/>
        <end position="161"/>
    </location>
</feature>
<keyword evidence="9" id="KW-1185">Reference proteome</keyword>
<comment type="caution">
    <text evidence="8">The sequence shown here is derived from an EMBL/GenBank/DDBJ whole genome shotgun (WGS) entry which is preliminary data.</text>
</comment>
<dbReference type="SUPFAM" id="SSF56988">
    <property type="entry name" value="Anthrax protective antigen"/>
    <property type="match status" value="1"/>
</dbReference>
<dbReference type="InterPro" id="IPR036737">
    <property type="entry name" value="OmpA-like_sf"/>
</dbReference>
<dbReference type="PANTHER" id="PTHR30329">
    <property type="entry name" value="STATOR ELEMENT OF FLAGELLAR MOTOR COMPLEX"/>
    <property type="match status" value="1"/>
</dbReference>
<dbReference type="Pfam" id="PF07691">
    <property type="entry name" value="PA14"/>
    <property type="match status" value="1"/>
</dbReference>
<evidence type="ECO:0000256" key="2">
    <source>
        <dbReference type="ARBA" id="ARBA00023136"/>
    </source>
</evidence>
<feature type="domain" description="OmpA-like" evidence="6">
    <location>
        <begin position="247"/>
        <end position="359"/>
    </location>
</feature>
<dbReference type="PROSITE" id="PS51123">
    <property type="entry name" value="OMPA_2"/>
    <property type="match status" value="1"/>
</dbReference>
<dbReference type="PRINTS" id="PR01021">
    <property type="entry name" value="OMPADOMAIN"/>
</dbReference>
<feature type="signal peptide" evidence="5">
    <location>
        <begin position="1"/>
        <end position="19"/>
    </location>
</feature>
<keyword evidence="2 4" id="KW-0472">Membrane</keyword>
<feature type="chain" id="PRO_5046309716" evidence="5">
    <location>
        <begin position="20"/>
        <end position="359"/>
    </location>
</feature>
<proteinExistence type="predicted"/>
<dbReference type="PROSITE" id="PS51820">
    <property type="entry name" value="PA14"/>
    <property type="match status" value="1"/>
</dbReference>
<dbReference type="Gene3D" id="3.90.182.10">
    <property type="entry name" value="Toxin - Anthrax Protective Antigen,domain 1"/>
    <property type="match status" value="1"/>
</dbReference>
<dbReference type="RefSeq" id="WP_248477311.1">
    <property type="nucleotide sequence ID" value="NZ_JALPRF010000002.1"/>
</dbReference>
<dbReference type="CDD" id="cd07185">
    <property type="entry name" value="OmpA_C-like"/>
    <property type="match status" value="1"/>
</dbReference>
<dbReference type="InterPro" id="IPR050330">
    <property type="entry name" value="Bact_OuterMem_StrucFunc"/>
</dbReference>
<dbReference type="Pfam" id="PF00691">
    <property type="entry name" value="OmpA"/>
    <property type="match status" value="1"/>
</dbReference>
<dbReference type="Proteomes" id="UP001202180">
    <property type="component" value="Unassembled WGS sequence"/>
</dbReference>
<evidence type="ECO:0000313" key="8">
    <source>
        <dbReference type="EMBL" id="MCK8492715.1"/>
    </source>
</evidence>
<dbReference type="InterPro" id="IPR006664">
    <property type="entry name" value="OMP_bac"/>
</dbReference>
<evidence type="ECO:0000256" key="3">
    <source>
        <dbReference type="ARBA" id="ARBA00023237"/>
    </source>
</evidence>
<evidence type="ECO:0000259" key="6">
    <source>
        <dbReference type="PROSITE" id="PS51123"/>
    </source>
</evidence>
<evidence type="ECO:0000256" key="1">
    <source>
        <dbReference type="ARBA" id="ARBA00004442"/>
    </source>
</evidence>
<gene>
    <name evidence="8" type="ORF">M0L20_12680</name>
</gene>
<dbReference type="EMBL" id="JALPRF010000002">
    <property type="protein sequence ID" value="MCK8492715.1"/>
    <property type="molecule type" value="Genomic_DNA"/>
</dbReference>
<dbReference type="InterPro" id="IPR011658">
    <property type="entry name" value="PA14_dom"/>
</dbReference>
<organism evidence="8 9">
    <name type="scientific">Spirosoma liriopis</name>
    <dbReference type="NCBI Taxonomy" id="2937440"/>
    <lineage>
        <taxon>Bacteria</taxon>
        <taxon>Pseudomonadati</taxon>
        <taxon>Bacteroidota</taxon>
        <taxon>Cytophagia</taxon>
        <taxon>Cytophagales</taxon>
        <taxon>Cytophagaceae</taxon>
        <taxon>Spirosoma</taxon>
    </lineage>
</organism>
<evidence type="ECO:0000313" key="9">
    <source>
        <dbReference type="Proteomes" id="UP001202180"/>
    </source>
</evidence>
<comment type="subcellular location">
    <subcellularLocation>
        <location evidence="1">Cell outer membrane</location>
    </subcellularLocation>
</comment>
<evidence type="ECO:0000256" key="5">
    <source>
        <dbReference type="SAM" id="SignalP"/>
    </source>
</evidence>
<accession>A0ABT0HL84</accession>
<dbReference type="InterPro" id="IPR037524">
    <property type="entry name" value="PA14/GLEYA"/>
</dbReference>
<dbReference type="InterPro" id="IPR006665">
    <property type="entry name" value="OmpA-like"/>
</dbReference>
<dbReference type="SMART" id="SM00758">
    <property type="entry name" value="PA14"/>
    <property type="match status" value="1"/>
</dbReference>
<protein>
    <submittedName>
        <fullName evidence="8">PA14 domain-containing protein</fullName>
    </submittedName>
</protein>
<keyword evidence="5" id="KW-0732">Signal</keyword>
<keyword evidence="3" id="KW-0998">Cell outer membrane</keyword>
<dbReference type="Gene3D" id="3.30.1330.60">
    <property type="entry name" value="OmpA-like domain"/>
    <property type="match status" value="1"/>
</dbReference>
<dbReference type="SUPFAM" id="SSF103088">
    <property type="entry name" value="OmpA-like"/>
    <property type="match status" value="1"/>
</dbReference>
<dbReference type="PANTHER" id="PTHR30329:SF21">
    <property type="entry name" value="LIPOPROTEIN YIAD-RELATED"/>
    <property type="match status" value="1"/>
</dbReference>
<reference evidence="8 9" key="1">
    <citation type="submission" date="2022-04" db="EMBL/GenBank/DDBJ databases">
        <title>Spirosoma sp. strain RP8 genome sequencing and assembly.</title>
        <authorList>
            <person name="Jung Y."/>
        </authorList>
    </citation>
    <scope>NUCLEOTIDE SEQUENCE [LARGE SCALE GENOMIC DNA]</scope>
    <source>
        <strain evidence="8 9">RP8</strain>
    </source>
</reference>